<dbReference type="EMBL" id="QFVR01000013">
    <property type="protein sequence ID" value="PWI24992.1"/>
    <property type="molecule type" value="Genomic_DNA"/>
</dbReference>
<sequence>MSEENERRTSFGERKTTNNGSSANRNSTNDDTKKDTEQQGKTGGANGASNENAKNERPSSENINQMNQSKNQNATKSETPKAISNTDESTSNNPDSKSNSESKKTDSGGATDSKSKKDSTEKSGGLKDKASSFLGDKNNQDSIKKVASSENKGQAIKDEVKNQAKKKIKSQAMKGVAQASKAAAVPSAKVGGVAAAGLGVYLAVVKGIKAIGSSAPAVMIQQLANMATSAISTVINVVNGAVNGVLGALNIATTVSGSLPTIISSVLVTVVGGTTIIATTGSAVVVVEEGESCDKPDDIKDDDDTENGSTGGGVVGGDYKDPNSEKYKIAEQLFNNFVKKNGWSGAGASGGVGNAIRESGLNPKADNPSGGVHGLFQWSGWSSQINGNRWGEAPNGKDDSVINQIGLINKELRMAYYKPVNENAGKAMDFREAAGHFAQYYEGLAGGSGDPQFNPTVTYAGAEWAYEEFGGADIPSDDTNFEDTDGDNDDEKHKEDQENDNCDTSSSGGSGEVDGTGVHDSTVLTAWRPADVPADVQKFAYSPESIGMMFESPVGWWNPGNQCVNLASSYFQKIWGMTEQARGNGHELAQNWSKVIDGEISNTPKKGALVSITGNVPGVATAPYGHTNIVQHVYKNGDILVIEQNYPGKSGEGAGMTNSWHYQILEKSMYQEYKFEFLNPNPKKYDLDMGKTIK</sequence>
<feature type="compositionally biased region" description="Acidic residues" evidence="1">
    <location>
        <begin position="475"/>
        <end position="489"/>
    </location>
</feature>
<dbReference type="Pfam" id="PF18013">
    <property type="entry name" value="Phage_lysozyme2"/>
    <property type="match status" value="1"/>
</dbReference>
<dbReference type="RefSeq" id="WP_109306388.1">
    <property type="nucleotide sequence ID" value="NZ_BJUF01000004.1"/>
</dbReference>
<organism evidence="3 4">
    <name type="scientific">Kurthia sibirica</name>
    <dbReference type="NCBI Taxonomy" id="202750"/>
    <lineage>
        <taxon>Bacteria</taxon>
        <taxon>Bacillati</taxon>
        <taxon>Bacillota</taxon>
        <taxon>Bacilli</taxon>
        <taxon>Bacillales</taxon>
        <taxon>Caryophanaceae</taxon>
        <taxon>Kurthia</taxon>
    </lineage>
</organism>
<evidence type="ECO:0000256" key="1">
    <source>
        <dbReference type="SAM" id="MobiDB-lite"/>
    </source>
</evidence>
<feature type="compositionally biased region" description="Basic and acidic residues" evidence="1">
    <location>
        <begin position="28"/>
        <end position="38"/>
    </location>
</feature>
<feature type="domain" description="Peptidase C51" evidence="2">
    <location>
        <begin position="538"/>
        <end position="672"/>
    </location>
</feature>
<dbReference type="Proteomes" id="UP000245938">
    <property type="component" value="Unassembled WGS sequence"/>
</dbReference>
<accession>A0A2U3AKD7</accession>
<name>A0A2U3AKD7_9BACL</name>
<feature type="region of interest" description="Disordered" evidence="1">
    <location>
        <begin position="1"/>
        <end position="163"/>
    </location>
</feature>
<evidence type="ECO:0000259" key="2">
    <source>
        <dbReference type="PROSITE" id="PS50911"/>
    </source>
</evidence>
<dbReference type="InterPro" id="IPR007921">
    <property type="entry name" value="CHAP_dom"/>
</dbReference>
<feature type="compositionally biased region" description="Basic and acidic residues" evidence="1">
    <location>
        <begin position="113"/>
        <end position="130"/>
    </location>
</feature>
<feature type="compositionally biased region" description="Polar residues" evidence="1">
    <location>
        <begin position="17"/>
        <end position="27"/>
    </location>
</feature>
<dbReference type="InterPro" id="IPR041219">
    <property type="entry name" value="Phage_lysozyme2"/>
</dbReference>
<keyword evidence="4" id="KW-1185">Reference proteome</keyword>
<reference evidence="3 4" key="1">
    <citation type="submission" date="2018-05" db="EMBL/GenBank/DDBJ databases">
        <title>Kurthia sibirica genome sequence.</title>
        <authorList>
            <person name="Maclea K.S."/>
            <person name="Goen A.E."/>
        </authorList>
    </citation>
    <scope>NUCLEOTIDE SEQUENCE [LARGE SCALE GENOMIC DNA]</scope>
    <source>
        <strain evidence="3 4">ATCC 49154</strain>
    </source>
</reference>
<comment type="caution">
    <text evidence="3">The sequence shown here is derived from an EMBL/GenBank/DDBJ whole genome shotgun (WGS) entry which is preliminary data.</text>
</comment>
<dbReference type="Gene3D" id="1.10.530.10">
    <property type="match status" value="1"/>
</dbReference>
<protein>
    <recommendedName>
        <fullName evidence="2">Peptidase C51 domain-containing protein</fullName>
    </recommendedName>
</protein>
<dbReference type="Pfam" id="PF05257">
    <property type="entry name" value="CHAP"/>
    <property type="match status" value="1"/>
</dbReference>
<feature type="region of interest" description="Disordered" evidence="1">
    <location>
        <begin position="471"/>
        <end position="518"/>
    </location>
</feature>
<dbReference type="AlphaFoldDB" id="A0A2U3AKD7"/>
<feature type="compositionally biased region" description="Basic and acidic residues" evidence="1">
    <location>
        <begin position="1"/>
        <end position="16"/>
    </location>
</feature>
<feature type="compositionally biased region" description="Polar residues" evidence="1">
    <location>
        <begin position="60"/>
        <end position="97"/>
    </location>
</feature>
<gene>
    <name evidence="3" type="ORF">DEX24_10485</name>
</gene>
<evidence type="ECO:0000313" key="4">
    <source>
        <dbReference type="Proteomes" id="UP000245938"/>
    </source>
</evidence>
<dbReference type="SUPFAM" id="SSF54001">
    <property type="entry name" value="Cysteine proteinases"/>
    <property type="match status" value="1"/>
</dbReference>
<evidence type="ECO:0000313" key="3">
    <source>
        <dbReference type="EMBL" id="PWI24992.1"/>
    </source>
</evidence>
<feature type="region of interest" description="Disordered" evidence="1">
    <location>
        <begin position="290"/>
        <end position="321"/>
    </location>
</feature>
<proteinExistence type="predicted"/>
<dbReference type="Gene3D" id="3.90.1720.10">
    <property type="entry name" value="endopeptidase domain like (from Nostoc punctiforme)"/>
    <property type="match status" value="1"/>
</dbReference>
<dbReference type="OrthoDB" id="9805070at2"/>
<dbReference type="PROSITE" id="PS50911">
    <property type="entry name" value="CHAP"/>
    <property type="match status" value="1"/>
</dbReference>
<dbReference type="InterPro" id="IPR038765">
    <property type="entry name" value="Papain-like_cys_pep_sf"/>
</dbReference>